<dbReference type="Proteomes" id="UP000437131">
    <property type="component" value="Unassembled WGS sequence"/>
</dbReference>
<dbReference type="EMBL" id="WMIA01000010">
    <property type="protein sequence ID" value="MTF39165.1"/>
    <property type="molecule type" value="Genomic_DNA"/>
</dbReference>
<protein>
    <submittedName>
        <fullName evidence="2">tRNA (Adenosine(37)-N6)-threonylcarbamoyltransferase complex dimerization subunit type 1 TsaB</fullName>
    </submittedName>
</protein>
<dbReference type="AlphaFoldDB" id="A0A844GYC9"/>
<dbReference type="Pfam" id="PF00814">
    <property type="entry name" value="TsaD"/>
    <property type="match status" value="1"/>
</dbReference>
<dbReference type="Gene3D" id="3.30.420.200">
    <property type="match status" value="1"/>
</dbReference>
<dbReference type="GO" id="GO:0002949">
    <property type="term" value="P:tRNA threonylcarbamoyladenosine modification"/>
    <property type="evidence" value="ECO:0007669"/>
    <property type="project" value="InterPro"/>
</dbReference>
<dbReference type="GO" id="GO:0016740">
    <property type="term" value="F:transferase activity"/>
    <property type="evidence" value="ECO:0007669"/>
    <property type="project" value="UniProtKB-KW"/>
</dbReference>
<name>A0A844GYC9_9CHRO</name>
<reference evidence="2 3" key="1">
    <citation type="submission" date="2019-11" db="EMBL/GenBank/DDBJ databases">
        <title>Isolation of a new High Light Tolerant Cyanobacteria.</title>
        <authorList>
            <person name="Dobson Z."/>
            <person name="Vaughn N."/>
            <person name="Vaughn M."/>
            <person name="Fromme P."/>
            <person name="Mazor Y."/>
        </authorList>
    </citation>
    <scope>NUCLEOTIDE SEQUENCE [LARGE SCALE GENOMIC DNA]</scope>
    <source>
        <strain evidence="2 3">0216</strain>
    </source>
</reference>
<evidence type="ECO:0000259" key="1">
    <source>
        <dbReference type="Pfam" id="PF00814"/>
    </source>
</evidence>
<evidence type="ECO:0000313" key="3">
    <source>
        <dbReference type="Proteomes" id="UP000437131"/>
    </source>
</evidence>
<comment type="caution">
    <text evidence="2">The sequence shown here is derived from an EMBL/GenBank/DDBJ whole genome shotgun (WGS) entry which is preliminary data.</text>
</comment>
<dbReference type="SUPFAM" id="SSF53067">
    <property type="entry name" value="Actin-like ATPase domain"/>
    <property type="match status" value="1"/>
</dbReference>
<keyword evidence="2" id="KW-0808">Transferase</keyword>
<dbReference type="NCBIfam" id="TIGR03725">
    <property type="entry name" value="T6A_YeaZ"/>
    <property type="match status" value="1"/>
</dbReference>
<dbReference type="InterPro" id="IPR000905">
    <property type="entry name" value="Gcp-like_dom"/>
</dbReference>
<feature type="domain" description="Gcp-like" evidence="1">
    <location>
        <begin position="55"/>
        <end position="146"/>
    </location>
</feature>
<evidence type="ECO:0000313" key="2">
    <source>
        <dbReference type="EMBL" id="MTF39165.1"/>
    </source>
</evidence>
<dbReference type="Gene3D" id="3.30.420.40">
    <property type="match status" value="1"/>
</dbReference>
<gene>
    <name evidence="2" type="primary">tsaB</name>
    <name evidence="2" type="ORF">GGC33_09515</name>
</gene>
<dbReference type="InterPro" id="IPR043129">
    <property type="entry name" value="ATPase_NBD"/>
</dbReference>
<proteinExistence type="predicted"/>
<dbReference type="RefSeq" id="WP_155083884.1">
    <property type="nucleotide sequence ID" value="NZ_WMIA01000010.1"/>
</dbReference>
<sequence length="210" mass="23719">MNKKGLALHTTTGELGVAFVDNQGKYYCQSWDLGRDLANQLQVKLQEFIAPLCLWSDLDFLVVAIGPGSYTSTRIGVVTAKTLAQQLNIPVYGISTLETLAWNQAINKPENSLLAIEMRANNEDIYGGIYQKKSNDLLIKILADEQLKKQKWMEIVSKYQVKFEEKIEVIFAPDKLGFTAKNLLEIAEIKINCEGIINIDSWQTLQPFYN</sequence>
<dbReference type="InterPro" id="IPR022496">
    <property type="entry name" value="T6A_TsaB"/>
</dbReference>
<organism evidence="2 3">
    <name type="scientific">Cyanobacterium aponinum 0216</name>
    <dbReference type="NCBI Taxonomy" id="2676140"/>
    <lineage>
        <taxon>Bacteria</taxon>
        <taxon>Bacillati</taxon>
        <taxon>Cyanobacteriota</taxon>
        <taxon>Cyanophyceae</taxon>
        <taxon>Oscillatoriophycideae</taxon>
        <taxon>Chroococcales</taxon>
        <taxon>Geminocystaceae</taxon>
        <taxon>Cyanobacterium</taxon>
    </lineage>
</organism>
<accession>A0A844GYC9</accession>